<comment type="caution">
    <text evidence="3">The sequence shown here is derived from an EMBL/GenBank/DDBJ whole genome shotgun (WGS) entry which is preliminary data.</text>
</comment>
<feature type="signal peptide" evidence="1">
    <location>
        <begin position="1"/>
        <end position="24"/>
    </location>
</feature>
<evidence type="ECO:0000313" key="3">
    <source>
        <dbReference type="EMBL" id="RRT81910.1"/>
    </source>
</evidence>
<sequence>MLLSIIQKVLLLAVILFAVQVVGAKLKSVSPEQELLIEERLQQFNKPAAKSIQVCFDFHFNAHSPFHGNLQSEDGDIIDCVDIYKQPALDHPLLKNHVIEVQVLDLFFYAFR</sequence>
<feature type="chain" id="PRO_5019070108" description="Neprosin activation peptide domain-containing protein" evidence="1">
    <location>
        <begin position="25"/>
        <end position="112"/>
    </location>
</feature>
<dbReference type="InterPro" id="IPR025521">
    <property type="entry name" value="Neprosin_propep"/>
</dbReference>
<evidence type="ECO:0000256" key="1">
    <source>
        <dbReference type="SAM" id="SignalP"/>
    </source>
</evidence>
<protein>
    <recommendedName>
        <fullName evidence="2">Neprosin activation peptide domain-containing protein</fullName>
    </recommendedName>
</protein>
<dbReference type="Proteomes" id="UP000287651">
    <property type="component" value="Unassembled WGS sequence"/>
</dbReference>
<evidence type="ECO:0000259" key="2">
    <source>
        <dbReference type="Pfam" id="PF14365"/>
    </source>
</evidence>
<feature type="domain" description="Neprosin activation peptide" evidence="2">
    <location>
        <begin position="70"/>
        <end position="102"/>
    </location>
</feature>
<accession>A0A427B089</accession>
<evidence type="ECO:0000313" key="4">
    <source>
        <dbReference type="Proteomes" id="UP000287651"/>
    </source>
</evidence>
<keyword evidence="1" id="KW-0732">Signal</keyword>
<name>A0A427B089_ENSVE</name>
<dbReference type="AlphaFoldDB" id="A0A427B089"/>
<dbReference type="EMBL" id="AMZH03000797">
    <property type="protein sequence ID" value="RRT81910.1"/>
    <property type="molecule type" value="Genomic_DNA"/>
</dbReference>
<gene>
    <name evidence="3" type="ORF">B296_00011872</name>
</gene>
<dbReference type="Pfam" id="PF14365">
    <property type="entry name" value="Neprosin_AP"/>
    <property type="match status" value="1"/>
</dbReference>
<organism evidence="3 4">
    <name type="scientific">Ensete ventricosum</name>
    <name type="common">Abyssinian banana</name>
    <name type="synonym">Musa ensete</name>
    <dbReference type="NCBI Taxonomy" id="4639"/>
    <lineage>
        <taxon>Eukaryota</taxon>
        <taxon>Viridiplantae</taxon>
        <taxon>Streptophyta</taxon>
        <taxon>Embryophyta</taxon>
        <taxon>Tracheophyta</taxon>
        <taxon>Spermatophyta</taxon>
        <taxon>Magnoliopsida</taxon>
        <taxon>Liliopsida</taxon>
        <taxon>Zingiberales</taxon>
        <taxon>Musaceae</taxon>
        <taxon>Ensete</taxon>
    </lineage>
</organism>
<reference evidence="3 4" key="1">
    <citation type="journal article" date="2014" name="Agronomy (Basel)">
        <title>A Draft Genome Sequence for Ensete ventricosum, the Drought-Tolerant Tree Against Hunger.</title>
        <authorList>
            <person name="Harrison J."/>
            <person name="Moore K.A."/>
            <person name="Paszkiewicz K."/>
            <person name="Jones T."/>
            <person name="Grant M."/>
            <person name="Ambacheew D."/>
            <person name="Muzemil S."/>
            <person name="Studholme D.J."/>
        </authorList>
    </citation>
    <scope>NUCLEOTIDE SEQUENCE [LARGE SCALE GENOMIC DNA]</scope>
</reference>
<proteinExistence type="predicted"/>